<dbReference type="AlphaFoldDB" id="B7PL75"/>
<dbReference type="VEuPathDB" id="VectorBase:ISCP_008682"/>
<proteinExistence type="predicted"/>
<dbReference type="HOGENOM" id="CLU_1760804_0_0_1"/>
<evidence type="ECO:0000313" key="2">
    <source>
        <dbReference type="EnsemblMetazoa" id="ISCW006729-PA"/>
    </source>
</evidence>
<dbReference type="PaxDb" id="6945-B7PL75"/>
<dbReference type="EnsemblMetazoa" id="ISCW006729-RA">
    <property type="protein sequence ID" value="ISCW006729-PA"/>
    <property type="gene ID" value="ISCW006729"/>
</dbReference>
<organism>
    <name type="scientific">Ixodes scapularis</name>
    <name type="common">Black-legged tick</name>
    <name type="synonym">Deer tick</name>
    <dbReference type="NCBI Taxonomy" id="6945"/>
    <lineage>
        <taxon>Eukaryota</taxon>
        <taxon>Metazoa</taxon>
        <taxon>Ecdysozoa</taxon>
        <taxon>Arthropoda</taxon>
        <taxon>Chelicerata</taxon>
        <taxon>Arachnida</taxon>
        <taxon>Acari</taxon>
        <taxon>Parasitiformes</taxon>
        <taxon>Ixodida</taxon>
        <taxon>Ixodoidea</taxon>
        <taxon>Ixodidae</taxon>
        <taxon>Ixodinae</taxon>
        <taxon>Ixodes</taxon>
    </lineage>
</organism>
<dbReference type="OrthoDB" id="424753at2759"/>
<reference evidence="2" key="2">
    <citation type="submission" date="2020-05" db="UniProtKB">
        <authorList>
            <consortium name="EnsemblMetazoa"/>
        </authorList>
    </citation>
    <scope>IDENTIFICATION</scope>
    <source>
        <strain evidence="2">wikel</strain>
    </source>
</reference>
<gene>
    <name evidence="1" type="ORF">IscW_ISCW006729</name>
</gene>
<protein>
    <submittedName>
        <fullName evidence="1 2">Uncharacterized protein</fullName>
    </submittedName>
</protein>
<dbReference type="STRING" id="6945.B7PL75"/>
<sequence length="148" mass="17014">MHMKNGPAVFSKLAHKLPCELDAYMLLKILRVISRNTQLLLEKPTLELCRHLVMLKDNVFVKFDHPHKGRTSSFNLRPLLWEAGITVSNKVLECLVIRYAKDCTITAEAFIGALVKLYLAHDRYGQVEKKLKENTISLEEMILMTVYS</sequence>
<dbReference type="VEuPathDB" id="VectorBase:ISCI006729"/>
<evidence type="ECO:0000313" key="1">
    <source>
        <dbReference type="EMBL" id="EEC07347.1"/>
    </source>
</evidence>
<dbReference type="VEuPathDB" id="VectorBase:ISCW006729"/>
<dbReference type="InterPro" id="IPR011992">
    <property type="entry name" value="EF-hand-dom_pair"/>
</dbReference>
<keyword evidence="3" id="KW-1185">Reference proteome</keyword>
<dbReference type="EMBL" id="DS738578">
    <property type="protein sequence ID" value="EEC07347.1"/>
    <property type="molecule type" value="Genomic_DNA"/>
</dbReference>
<reference evidence="1 3" key="1">
    <citation type="submission" date="2008-03" db="EMBL/GenBank/DDBJ databases">
        <title>Annotation of Ixodes scapularis.</title>
        <authorList>
            <consortium name="Ixodes scapularis Genome Project Consortium"/>
            <person name="Caler E."/>
            <person name="Hannick L.I."/>
            <person name="Bidwell S."/>
            <person name="Joardar V."/>
            <person name="Thiagarajan M."/>
            <person name="Amedeo P."/>
            <person name="Galinsky K.J."/>
            <person name="Schobel S."/>
            <person name="Inman J."/>
            <person name="Hostetler J."/>
            <person name="Miller J."/>
            <person name="Hammond M."/>
            <person name="Megy K."/>
            <person name="Lawson D."/>
            <person name="Kodira C."/>
            <person name="Sutton G."/>
            <person name="Meyer J."/>
            <person name="Hill C.A."/>
            <person name="Birren B."/>
            <person name="Nene V."/>
            <person name="Collins F."/>
            <person name="Alarcon-Chaidez F."/>
            <person name="Wikel S."/>
            <person name="Strausberg R."/>
        </authorList>
    </citation>
    <scope>NUCLEOTIDE SEQUENCE [LARGE SCALE GENOMIC DNA]</scope>
    <source>
        <strain evidence="3">Wikel</strain>
        <strain evidence="1">Wikel colony</strain>
    </source>
</reference>
<evidence type="ECO:0000313" key="3">
    <source>
        <dbReference type="Proteomes" id="UP000001555"/>
    </source>
</evidence>
<dbReference type="EMBL" id="ABJB010991727">
    <property type="status" value="NOT_ANNOTATED_CDS"/>
    <property type="molecule type" value="Genomic_DNA"/>
</dbReference>
<dbReference type="InParanoid" id="B7PL75"/>
<name>B7PL75_IXOSC</name>
<dbReference type="Gene3D" id="1.10.238.10">
    <property type="entry name" value="EF-hand"/>
    <property type="match status" value="1"/>
</dbReference>
<dbReference type="Proteomes" id="UP000001555">
    <property type="component" value="Unassembled WGS sequence"/>
</dbReference>
<accession>B7PL75</accession>
<dbReference type="EMBL" id="ABJB010108377">
    <property type="status" value="NOT_ANNOTATED_CDS"/>
    <property type="molecule type" value="Genomic_DNA"/>
</dbReference>
<dbReference type="SUPFAM" id="SSF47473">
    <property type="entry name" value="EF-hand"/>
    <property type="match status" value="1"/>
</dbReference>